<evidence type="ECO:0000313" key="16">
    <source>
        <dbReference type="EMBL" id="KAB1633578.1"/>
    </source>
</evidence>
<keyword evidence="11 13" id="KW-0742">SOS response</keyword>
<evidence type="ECO:0000256" key="13">
    <source>
        <dbReference type="HAMAP-Rule" id="MF_00365"/>
    </source>
</evidence>
<dbReference type="Gene3D" id="3.40.50.300">
    <property type="entry name" value="P-loop containing nucleotide triphosphate hydrolases"/>
    <property type="match status" value="1"/>
</dbReference>
<name>A0A7C8FVG0_9MICO</name>
<keyword evidence="8 13" id="KW-0067">ATP-binding</keyword>
<proteinExistence type="inferred from homology"/>
<feature type="domain" description="RecF/RecN/SMC N-terminal" evidence="15">
    <location>
        <begin position="2"/>
        <end position="369"/>
    </location>
</feature>
<evidence type="ECO:0000256" key="2">
    <source>
        <dbReference type="ARBA" id="ARBA00008016"/>
    </source>
</evidence>
<dbReference type="AlphaFoldDB" id="A0A7C8FVG0"/>
<keyword evidence="6 13" id="KW-0547">Nucleotide-binding</keyword>
<evidence type="ECO:0000256" key="7">
    <source>
        <dbReference type="ARBA" id="ARBA00022763"/>
    </source>
</evidence>
<keyword evidence="4 13" id="KW-0963">Cytoplasm</keyword>
<dbReference type="Proteomes" id="UP000481339">
    <property type="component" value="Unassembled WGS sequence"/>
</dbReference>
<keyword evidence="5 13" id="KW-0235">DNA replication</keyword>
<evidence type="ECO:0000256" key="8">
    <source>
        <dbReference type="ARBA" id="ARBA00022840"/>
    </source>
</evidence>
<reference evidence="16 17" key="1">
    <citation type="submission" date="2019-09" db="EMBL/GenBank/DDBJ databases">
        <title>Phylogeny of genus Pseudoclavibacter and closely related genus.</title>
        <authorList>
            <person name="Li Y."/>
        </authorList>
    </citation>
    <scope>NUCLEOTIDE SEQUENCE [LARGE SCALE GENOMIC DNA]</scope>
    <source>
        <strain evidence="16 17">JCM 16921</strain>
    </source>
</reference>
<dbReference type="PANTHER" id="PTHR32182">
    <property type="entry name" value="DNA REPLICATION AND REPAIR PROTEIN RECF"/>
    <property type="match status" value="1"/>
</dbReference>
<comment type="similarity">
    <text evidence="2 13 14">Belongs to the RecF family.</text>
</comment>
<evidence type="ECO:0000256" key="4">
    <source>
        <dbReference type="ARBA" id="ARBA00022490"/>
    </source>
</evidence>
<organism evidence="16 17">
    <name type="scientific">Pseudoclavibacter caeni</name>
    <dbReference type="NCBI Taxonomy" id="908846"/>
    <lineage>
        <taxon>Bacteria</taxon>
        <taxon>Bacillati</taxon>
        <taxon>Actinomycetota</taxon>
        <taxon>Actinomycetes</taxon>
        <taxon>Micrococcales</taxon>
        <taxon>Microbacteriaceae</taxon>
        <taxon>Pseudoclavibacter</taxon>
    </lineage>
</organism>
<evidence type="ECO:0000256" key="14">
    <source>
        <dbReference type="RuleBase" id="RU000578"/>
    </source>
</evidence>
<dbReference type="GO" id="GO:0006260">
    <property type="term" value="P:DNA replication"/>
    <property type="evidence" value="ECO:0007669"/>
    <property type="project" value="UniProtKB-UniRule"/>
</dbReference>
<evidence type="ECO:0000256" key="12">
    <source>
        <dbReference type="ARBA" id="ARBA00025401"/>
    </source>
</evidence>
<dbReference type="NCBIfam" id="TIGR00611">
    <property type="entry name" value="recf"/>
    <property type="match status" value="1"/>
</dbReference>
<dbReference type="InterPro" id="IPR001238">
    <property type="entry name" value="DNA-binding_RecF"/>
</dbReference>
<keyword evidence="10 13" id="KW-0234">DNA repair</keyword>
<keyword evidence="17" id="KW-1185">Reference proteome</keyword>
<dbReference type="Pfam" id="PF02463">
    <property type="entry name" value="SMC_N"/>
    <property type="match status" value="1"/>
</dbReference>
<evidence type="ECO:0000256" key="9">
    <source>
        <dbReference type="ARBA" id="ARBA00023125"/>
    </source>
</evidence>
<evidence type="ECO:0000313" key="17">
    <source>
        <dbReference type="Proteomes" id="UP000481339"/>
    </source>
</evidence>
<dbReference type="EMBL" id="WBKA01000001">
    <property type="protein sequence ID" value="KAB1633578.1"/>
    <property type="molecule type" value="Genomic_DNA"/>
</dbReference>
<dbReference type="InterPro" id="IPR003395">
    <property type="entry name" value="RecF/RecN/SMC_N"/>
</dbReference>
<sequence>MYVQRLEVRDFRNYTHAVLELGPRIQVFAGRNGQGKTNLVEAVRYLSVFGSHRVPTTVPLIRAGCDQAIVRATVLHEGRQLQLDAQLNRDAPNRVRVGRAPRRVAEAAGQLATVLFAPEDLALVRGGPETRRRMLDELAVAMRPRLAETISGYDRVLRQRNTLLKSARASRVGTGGLGTLDVWDEQLVDLGTAILRQRVALVGSIAGPLARLYDLIADTDAGATAELRTNTVAALAGAGDASAVRAEFADRLREARPRDLERGVTSVGPHRDDLLLAIDGLPAREYASHGEGWSLALALRLAGAEALRAVSPAGDPVLILDDVFAELDAARRGRLIGLASGYEQVLVTAAVLEDVPRFADRPTAVVHVDRGRLSGDGVIVGGGAEAVDG</sequence>
<evidence type="ECO:0000256" key="6">
    <source>
        <dbReference type="ARBA" id="ARBA00022741"/>
    </source>
</evidence>
<dbReference type="GO" id="GO:0003697">
    <property type="term" value="F:single-stranded DNA binding"/>
    <property type="evidence" value="ECO:0007669"/>
    <property type="project" value="UniProtKB-UniRule"/>
</dbReference>
<keyword evidence="7 13" id="KW-0227">DNA damage</keyword>
<accession>A0A7C8FVG0</accession>
<dbReference type="GO" id="GO:0005737">
    <property type="term" value="C:cytoplasm"/>
    <property type="evidence" value="ECO:0007669"/>
    <property type="project" value="UniProtKB-SubCell"/>
</dbReference>
<dbReference type="PANTHER" id="PTHR32182:SF0">
    <property type="entry name" value="DNA REPLICATION AND REPAIR PROTEIN RECF"/>
    <property type="match status" value="1"/>
</dbReference>
<dbReference type="GO" id="GO:0000731">
    <property type="term" value="P:DNA synthesis involved in DNA repair"/>
    <property type="evidence" value="ECO:0007669"/>
    <property type="project" value="TreeGrafter"/>
</dbReference>
<evidence type="ECO:0000256" key="5">
    <source>
        <dbReference type="ARBA" id="ARBA00022705"/>
    </source>
</evidence>
<dbReference type="GO" id="GO:0009432">
    <property type="term" value="P:SOS response"/>
    <property type="evidence" value="ECO:0007669"/>
    <property type="project" value="UniProtKB-UniRule"/>
</dbReference>
<comment type="subcellular location">
    <subcellularLocation>
        <location evidence="1 13 14">Cytoplasm</location>
    </subcellularLocation>
</comment>
<dbReference type="InterPro" id="IPR018078">
    <property type="entry name" value="DNA-binding_RecF_CS"/>
</dbReference>
<dbReference type="GO" id="GO:0006302">
    <property type="term" value="P:double-strand break repair"/>
    <property type="evidence" value="ECO:0007669"/>
    <property type="project" value="TreeGrafter"/>
</dbReference>
<comment type="function">
    <text evidence="12 13 14">The RecF protein is involved in DNA metabolism; it is required for DNA replication and normal SOS inducibility. RecF binds preferentially to single-stranded, linear DNA. It also seems to bind ATP.</text>
</comment>
<evidence type="ECO:0000256" key="10">
    <source>
        <dbReference type="ARBA" id="ARBA00023204"/>
    </source>
</evidence>
<dbReference type="Gene3D" id="1.20.1050.90">
    <property type="entry name" value="RecF/RecN/SMC, N-terminal domain"/>
    <property type="match status" value="1"/>
</dbReference>
<dbReference type="InterPro" id="IPR042174">
    <property type="entry name" value="RecF_2"/>
</dbReference>
<evidence type="ECO:0000259" key="15">
    <source>
        <dbReference type="Pfam" id="PF02463"/>
    </source>
</evidence>
<comment type="caution">
    <text evidence="16">The sequence shown here is derived from an EMBL/GenBank/DDBJ whole genome shotgun (WGS) entry which is preliminary data.</text>
</comment>
<evidence type="ECO:0000256" key="11">
    <source>
        <dbReference type="ARBA" id="ARBA00023236"/>
    </source>
</evidence>
<dbReference type="RefSeq" id="WP_158035356.1">
    <property type="nucleotide sequence ID" value="NZ_BAAAZV010000006.1"/>
</dbReference>
<dbReference type="InterPro" id="IPR027417">
    <property type="entry name" value="P-loop_NTPase"/>
</dbReference>
<dbReference type="SUPFAM" id="SSF52540">
    <property type="entry name" value="P-loop containing nucleoside triphosphate hydrolases"/>
    <property type="match status" value="1"/>
</dbReference>
<dbReference type="OrthoDB" id="9803889at2"/>
<dbReference type="GO" id="GO:0005524">
    <property type="term" value="F:ATP binding"/>
    <property type="evidence" value="ECO:0007669"/>
    <property type="project" value="UniProtKB-UniRule"/>
</dbReference>
<keyword evidence="9 13" id="KW-0238">DNA-binding</keyword>
<dbReference type="PROSITE" id="PS00618">
    <property type="entry name" value="RECF_2"/>
    <property type="match status" value="1"/>
</dbReference>
<gene>
    <name evidence="13 16" type="primary">recF</name>
    <name evidence="16" type="ORF">F8O02_01225</name>
</gene>
<protein>
    <recommendedName>
        <fullName evidence="3 13">DNA replication and repair protein RecF</fullName>
    </recommendedName>
</protein>
<evidence type="ECO:0000256" key="1">
    <source>
        <dbReference type="ARBA" id="ARBA00004496"/>
    </source>
</evidence>
<dbReference type="HAMAP" id="MF_00365">
    <property type="entry name" value="RecF"/>
    <property type="match status" value="1"/>
</dbReference>
<feature type="binding site" evidence="13">
    <location>
        <begin position="30"/>
        <end position="37"/>
    </location>
    <ligand>
        <name>ATP</name>
        <dbReference type="ChEBI" id="CHEBI:30616"/>
    </ligand>
</feature>
<evidence type="ECO:0000256" key="3">
    <source>
        <dbReference type="ARBA" id="ARBA00020170"/>
    </source>
</evidence>